<sequence length="90" mass="10319">MDIIYSVILWIVFLQLFACDVNGAVIRERTQYTRDVLLQLNMATAAKTEVEEGNKVRCAGTDSFLSGLFGARETHSEDPHVREEDWKQRD</sequence>
<keyword evidence="2" id="KW-0732">Signal</keyword>
<dbReference type="EMBL" id="JASDAP010000007">
    <property type="protein sequence ID" value="KAK1899402.1"/>
    <property type="molecule type" value="Genomic_DNA"/>
</dbReference>
<evidence type="ECO:0000256" key="1">
    <source>
        <dbReference type="SAM" id="MobiDB-lite"/>
    </source>
</evidence>
<organism evidence="3 4">
    <name type="scientific">Dissostichus eleginoides</name>
    <name type="common">Patagonian toothfish</name>
    <name type="synonym">Dissostichus amissus</name>
    <dbReference type="NCBI Taxonomy" id="100907"/>
    <lineage>
        <taxon>Eukaryota</taxon>
        <taxon>Metazoa</taxon>
        <taxon>Chordata</taxon>
        <taxon>Craniata</taxon>
        <taxon>Vertebrata</taxon>
        <taxon>Euteleostomi</taxon>
        <taxon>Actinopterygii</taxon>
        <taxon>Neopterygii</taxon>
        <taxon>Teleostei</taxon>
        <taxon>Neoteleostei</taxon>
        <taxon>Acanthomorphata</taxon>
        <taxon>Eupercaria</taxon>
        <taxon>Perciformes</taxon>
        <taxon>Notothenioidei</taxon>
        <taxon>Nototheniidae</taxon>
        <taxon>Dissostichus</taxon>
    </lineage>
</organism>
<protein>
    <submittedName>
        <fullName evidence="3">Glycosyltransferase 48</fullName>
    </submittedName>
</protein>
<feature type="compositionally biased region" description="Basic and acidic residues" evidence="1">
    <location>
        <begin position="72"/>
        <end position="90"/>
    </location>
</feature>
<accession>A0AAD9CE65</accession>
<evidence type="ECO:0000313" key="4">
    <source>
        <dbReference type="Proteomes" id="UP001228049"/>
    </source>
</evidence>
<dbReference type="AlphaFoldDB" id="A0AAD9CE65"/>
<keyword evidence="4" id="KW-1185">Reference proteome</keyword>
<feature type="chain" id="PRO_5042285445" evidence="2">
    <location>
        <begin position="24"/>
        <end position="90"/>
    </location>
</feature>
<gene>
    <name evidence="3" type="ORF">KUDE01_000194</name>
</gene>
<feature type="signal peptide" evidence="2">
    <location>
        <begin position="1"/>
        <end position="23"/>
    </location>
</feature>
<reference evidence="3" key="1">
    <citation type="submission" date="2023-04" db="EMBL/GenBank/DDBJ databases">
        <title>Chromosome-level genome of Chaenocephalus aceratus.</title>
        <authorList>
            <person name="Park H."/>
        </authorList>
    </citation>
    <scope>NUCLEOTIDE SEQUENCE</scope>
    <source>
        <strain evidence="3">DE</strain>
        <tissue evidence="3">Muscle</tissue>
    </source>
</reference>
<evidence type="ECO:0000256" key="2">
    <source>
        <dbReference type="SAM" id="SignalP"/>
    </source>
</evidence>
<name>A0AAD9CE65_DISEL</name>
<comment type="caution">
    <text evidence="3">The sequence shown here is derived from an EMBL/GenBank/DDBJ whole genome shotgun (WGS) entry which is preliminary data.</text>
</comment>
<feature type="region of interest" description="Disordered" evidence="1">
    <location>
        <begin position="70"/>
        <end position="90"/>
    </location>
</feature>
<evidence type="ECO:0000313" key="3">
    <source>
        <dbReference type="EMBL" id="KAK1899402.1"/>
    </source>
</evidence>
<proteinExistence type="predicted"/>
<dbReference type="Proteomes" id="UP001228049">
    <property type="component" value="Unassembled WGS sequence"/>
</dbReference>